<gene>
    <name evidence="2" type="ORF">Mgra_00006179</name>
</gene>
<dbReference type="Proteomes" id="UP000605970">
    <property type="component" value="Unassembled WGS sequence"/>
</dbReference>
<dbReference type="EMBL" id="JABEBT010000058">
    <property type="protein sequence ID" value="KAF7634424.1"/>
    <property type="molecule type" value="Genomic_DNA"/>
</dbReference>
<evidence type="ECO:0000313" key="3">
    <source>
        <dbReference type="Proteomes" id="UP000605970"/>
    </source>
</evidence>
<feature type="chain" id="PRO_5035873111" evidence="1">
    <location>
        <begin position="18"/>
        <end position="124"/>
    </location>
</feature>
<sequence length="124" mass="13379">MLFQFLLILLIFPTLFSFNCYQGQTSLNTQLSGSSAACSMNPIFSCTKSIDYVNQIVMRGCSTNNCTFANGTINSAGGCFNSTNNNVGYCCCYADSCNGDIGRENGLKLLIAGFSIIFTILLIN</sequence>
<evidence type="ECO:0000256" key="1">
    <source>
        <dbReference type="SAM" id="SignalP"/>
    </source>
</evidence>
<keyword evidence="3" id="KW-1185">Reference proteome</keyword>
<keyword evidence="1" id="KW-0732">Signal</keyword>
<protein>
    <submittedName>
        <fullName evidence="2">Uncharacterized protein</fullName>
    </submittedName>
</protein>
<evidence type="ECO:0000313" key="2">
    <source>
        <dbReference type="EMBL" id="KAF7634424.1"/>
    </source>
</evidence>
<reference evidence="2" key="1">
    <citation type="journal article" date="2020" name="Ecol. Evol.">
        <title>Genome structure and content of the rice root-knot nematode (Meloidogyne graminicola).</title>
        <authorList>
            <person name="Phan N.T."/>
            <person name="Danchin E.G.J."/>
            <person name="Klopp C."/>
            <person name="Perfus-Barbeoch L."/>
            <person name="Kozlowski D.K."/>
            <person name="Koutsovoulos G.D."/>
            <person name="Lopez-Roques C."/>
            <person name="Bouchez O."/>
            <person name="Zahm M."/>
            <person name="Besnard G."/>
            <person name="Bellafiore S."/>
        </authorList>
    </citation>
    <scope>NUCLEOTIDE SEQUENCE</scope>
    <source>
        <strain evidence="2">VN-18</strain>
    </source>
</reference>
<accession>A0A8S9ZLZ9</accession>
<feature type="signal peptide" evidence="1">
    <location>
        <begin position="1"/>
        <end position="17"/>
    </location>
</feature>
<organism evidence="2 3">
    <name type="scientific">Meloidogyne graminicola</name>
    <dbReference type="NCBI Taxonomy" id="189291"/>
    <lineage>
        <taxon>Eukaryota</taxon>
        <taxon>Metazoa</taxon>
        <taxon>Ecdysozoa</taxon>
        <taxon>Nematoda</taxon>
        <taxon>Chromadorea</taxon>
        <taxon>Rhabditida</taxon>
        <taxon>Tylenchina</taxon>
        <taxon>Tylenchomorpha</taxon>
        <taxon>Tylenchoidea</taxon>
        <taxon>Meloidogynidae</taxon>
        <taxon>Meloidogyninae</taxon>
        <taxon>Meloidogyne</taxon>
    </lineage>
</organism>
<dbReference type="AlphaFoldDB" id="A0A8S9ZLZ9"/>
<comment type="caution">
    <text evidence="2">The sequence shown here is derived from an EMBL/GenBank/DDBJ whole genome shotgun (WGS) entry which is preliminary data.</text>
</comment>
<proteinExistence type="predicted"/>
<name>A0A8S9ZLZ9_9BILA</name>
<dbReference type="OrthoDB" id="5885513at2759"/>